<dbReference type="FunCoup" id="A5E7T3">
    <property type="interactions" value="272"/>
</dbReference>
<dbReference type="InParanoid" id="A5E7T3"/>
<evidence type="ECO:0000313" key="10">
    <source>
        <dbReference type="Proteomes" id="UP000001996"/>
    </source>
</evidence>
<feature type="compositionally biased region" description="Polar residues" evidence="7">
    <location>
        <begin position="50"/>
        <end position="63"/>
    </location>
</feature>
<dbReference type="KEGG" id="lel:PVL30_004430"/>
<dbReference type="InterPro" id="IPR045064">
    <property type="entry name" value="Reticulon-like"/>
</dbReference>
<dbReference type="HOGENOM" id="CLU_050576_1_1_1"/>
<dbReference type="eggNOG" id="KOG1792">
    <property type="taxonomic scope" value="Eukaryota"/>
</dbReference>
<dbReference type="GO" id="GO:0009617">
    <property type="term" value="P:response to bacterium"/>
    <property type="evidence" value="ECO:0007669"/>
    <property type="project" value="InterPro"/>
</dbReference>
<evidence type="ECO:0000256" key="4">
    <source>
        <dbReference type="ARBA" id="ARBA00022989"/>
    </source>
</evidence>
<gene>
    <name evidence="9" type="ORF">LELG_05672</name>
</gene>
<feature type="compositionally biased region" description="Polar residues" evidence="7">
    <location>
        <begin position="309"/>
        <end position="320"/>
    </location>
</feature>
<organism evidence="9 10">
    <name type="scientific">Lodderomyces elongisporus (strain ATCC 11503 / CBS 2605 / JCM 1781 / NBRC 1676 / NRRL YB-4239)</name>
    <name type="common">Yeast</name>
    <name type="synonym">Saccharomyces elongisporus</name>
    <dbReference type="NCBI Taxonomy" id="379508"/>
    <lineage>
        <taxon>Eukaryota</taxon>
        <taxon>Fungi</taxon>
        <taxon>Dikarya</taxon>
        <taxon>Ascomycota</taxon>
        <taxon>Saccharomycotina</taxon>
        <taxon>Pichiomycetes</taxon>
        <taxon>Debaryomycetaceae</taxon>
        <taxon>Candida/Lodderomyces clade</taxon>
        <taxon>Lodderomyces</taxon>
    </lineage>
</organism>
<feature type="transmembrane region" description="Helical" evidence="6">
    <location>
        <begin position="118"/>
        <end position="139"/>
    </location>
</feature>
<dbReference type="PANTHER" id="PTHR10994">
    <property type="entry name" value="RETICULON"/>
    <property type="match status" value="1"/>
</dbReference>
<dbReference type="STRING" id="379508.A5E7T3"/>
<dbReference type="Pfam" id="PF02453">
    <property type="entry name" value="Reticulon"/>
    <property type="match status" value="1"/>
</dbReference>
<name>A5E7T3_LODEL</name>
<feature type="region of interest" description="Disordered" evidence="7">
    <location>
        <begin position="1"/>
        <end position="91"/>
    </location>
</feature>
<feature type="domain" description="Reticulon" evidence="8">
    <location>
        <begin position="103"/>
        <end position="319"/>
    </location>
</feature>
<evidence type="ECO:0000256" key="3">
    <source>
        <dbReference type="ARBA" id="ARBA00022824"/>
    </source>
</evidence>
<evidence type="ECO:0000256" key="5">
    <source>
        <dbReference type="ARBA" id="ARBA00023136"/>
    </source>
</evidence>
<dbReference type="Proteomes" id="UP000001996">
    <property type="component" value="Unassembled WGS sequence"/>
</dbReference>
<evidence type="ECO:0000256" key="6">
    <source>
        <dbReference type="RuleBase" id="RU363132"/>
    </source>
</evidence>
<keyword evidence="3 6" id="KW-0256">Endoplasmic reticulum</keyword>
<dbReference type="PANTHER" id="PTHR10994:SF193">
    <property type="entry name" value="RETICULON-LIKE PROTEIN"/>
    <property type="match status" value="1"/>
</dbReference>
<keyword evidence="5 6" id="KW-0472">Membrane</keyword>
<dbReference type="OrthoDB" id="567788at2759"/>
<feature type="compositionally biased region" description="Low complexity" evidence="7">
    <location>
        <begin position="330"/>
        <end position="363"/>
    </location>
</feature>
<comment type="subcellular location">
    <subcellularLocation>
        <location evidence="1 6">Endoplasmic reticulum membrane</location>
        <topology evidence="1 6">Multi-pass membrane protein</topology>
    </subcellularLocation>
</comment>
<feature type="compositionally biased region" description="Polar residues" evidence="7">
    <location>
        <begin position="1"/>
        <end position="15"/>
    </location>
</feature>
<evidence type="ECO:0000256" key="7">
    <source>
        <dbReference type="SAM" id="MobiDB-lite"/>
    </source>
</evidence>
<reference evidence="9 10" key="1">
    <citation type="journal article" date="2009" name="Nature">
        <title>Evolution of pathogenicity and sexual reproduction in eight Candida genomes.</title>
        <authorList>
            <person name="Butler G."/>
            <person name="Rasmussen M.D."/>
            <person name="Lin M.F."/>
            <person name="Santos M.A."/>
            <person name="Sakthikumar S."/>
            <person name="Munro C.A."/>
            <person name="Rheinbay E."/>
            <person name="Grabherr M."/>
            <person name="Forche A."/>
            <person name="Reedy J.L."/>
            <person name="Agrafioti I."/>
            <person name="Arnaud M.B."/>
            <person name="Bates S."/>
            <person name="Brown A.J."/>
            <person name="Brunke S."/>
            <person name="Costanzo M.C."/>
            <person name="Fitzpatrick D.A."/>
            <person name="de Groot P.W."/>
            <person name="Harris D."/>
            <person name="Hoyer L.L."/>
            <person name="Hube B."/>
            <person name="Klis F.M."/>
            <person name="Kodira C."/>
            <person name="Lennard N."/>
            <person name="Logue M.E."/>
            <person name="Martin R."/>
            <person name="Neiman A.M."/>
            <person name="Nikolaou E."/>
            <person name="Quail M.A."/>
            <person name="Quinn J."/>
            <person name="Santos M.C."/>
            <person name="Schmitzberger F.F."/>
            <person name="Sherlock G."/>
            <person name="Shah P."/>
            <person name="Silverstein K.A."/>
            <person name="Skrzypek M.S."/>
            <person name="Soll D."/>
            <person name="Staggs R."/>
            <person name="Stansfield I."/>
            <person name="Stumpf M.P."/>
            <person name="Sudbery P.E."/>
            <person name="Srikantha T."/>
            <person name="Zeng Q."/>
            <person name="Berman J."/>
            <person name="Berriman M."/>
            <person name="Heitman J."/>
            <person name="Gow N.A."/>
            <person name="Lorenz M.C."/>
            <person name="Birren B.W."/>
            <person name="Kellis M."/>
            <person name="Cuomo C.A."/>
        </authorList>
    </citation>
    <scope>NUCLEOTIDE SEQUENCE [LARGE SCALE GENOMIC DNA]</scope>
    <source>
        <strain evidence="10">ATCC 11503 / BCRC 21390 / CBS 2605 / JCM 1781 / NBRC 1676 / NRRL YB-4239</strain>
    </source>
</reference>
<evidence type="ECO:0000313" key="9">
    <source>
        <dbReference type="EMBL" id="EDK47491.1"/>
    </source>
</evidence>
<dbReference type="RefSeq" id="XP_001523126.1">
    <property type="nucleotide sequence ID" value="XM_001523076.1"/>
</dbReference>
<feature type="compositionally biased region" description="Low complexity" evidence="7">
    <location>
        <begin position="64"/>
        <end position="83"/>
    </location>
</feature>
<keyword evidence="10" id="KW-1185">Reference proteome</keyword>
<evidence type="ECO:0000256" key="2">
    <source>
        <dbReference type="ARBA" id="ARBA00022692"/>
    </source>
</evidence>
<sequence length="393" mass="41335">MSALPNPSQQHSSAIPTGEHIPPPIGETSSSDYQTSIKPSTGYTGVDNDASFNPTATSPVNPFTSGSGNTTTSSATTNTSAGSGTAGTAGGVLNTGAADKTSICYLLTWKDPIHTGKVFGSIVFGLLIFKSVNLVNIFFHASYVALLLSAAAEYVGKLLTGKGFVTNYFKQSPTAKSSYSEKFNKEFLPTIADLNTQIEKQVKKVVFAQDIESTLKAAGISYILYKVTSFVSLYSLFIFAIGFFFTVPYIYTTYQKEIDAAVGKYTSCAKAKVNKTLDDLCPHVHGFFKQLGPIGQAIEKKLPVRTAGSTVGNSRATSYGTAADQPIPASSSSSSSKPTGISSGVSSGSTQPTHKTTGTTTGHSFPSVGQTKVSEGFENDTDDFADTTQGSKF</sequence>
<dbReference type="AlphaFoldDB" id="A5E7T3"/>
<evidence type="ECO:0000256" key="1">
    <source>
        <dbReference type="ARBA" id="ARBA00004477"/>
    </source>
</evidence>
<keyword evidence="4 6" id="KW-1133">Transmembrane helix</keyword>
<dbReference type="EMBL" id="CH981534">
    <property type="protein sequence ID" value="EDK47491.1"/>
    <property type="molecule type" value="Genomic_DNA"/>
</dbReference>
<proteinExistence type="predicted"/>
<dbReference type="VEuPathDB" id="FungiDB:LELG_05672"/>
<feature type="compositionally biased region" description="Polar residues" evidence="7">
    <location>
        <begin position="27"/>
        <end position="43"/>
    </location>
</feature>
<evidence type="ECO:0000259" key="8">
    <source>
        <dbReference type="PROSITE" id="PS50845"/>
    </source>
</evidence>
<accession>A5E7T3</accession>
<feature type="region of interest" description="Disordered" evidence="7">
    <location>
        <begin position="309"/>
        <end position="393"/>
    </location>
</feature>
<feature type="transmembrane region" description="Helical" evidence="6">
    <location>
        <begin position="231"/>
        <end position="251"/>
    </location>
</feature>
<keyword evidence="2 6" id="KW-0812">Transmembrane</keyword>
<dbReference type="GO" id="GO:0005789">
    <property type="term" value="C:endoplasmic reticulum membrane"/>
    <property type="evidence" value="ECO:0007669"/>
    <property type="project" value="UniProtKB-SubCell"/>
</dbReference>
<protein>
    <recommendedName>
        <fullName evidence="6">Reticulon-like protein</fullName>
    </recommendedName>
</protein>
<dbReference type="InterPro" id="IPR003388">
    <property type="entry name" value="Reticulon"/>
</dbReference>
<dbReference type="GeneID" id="5230261"/>
<dbReference type="PROSITE" id="PS50845">
    <property type="entry name" value="RETICULON"/>
    <property type="match status" value="1"/>
</dbReference>
<dbReference type="OMA" id="TGLMKQY"/>